<feature type="active site" evidence="5">
    <location>
        <position position="38"/>
    </location>
</feature>
<dbReference type="PRINTS" id="PR00727">
    <property type="entry name" value="LEADERPTASE"/>
</dbReference>
<dbReference type="EC" id="3.4.21.89" evidence="3 6"/>
<dbReference type="PANTHER" id="PTHR43390">
    <property type="entry name" value="SIGNAL PEPTIDASE I"/>
    <property type="match status" value="1"/>
</dbReference>
<protein>
    <recommendedName>
        <fullName evidence="3 6">Signal peptidase I</fullName>
        <ecNumber evidence="3 6">3.4.21.89</ecNumber>
    </recommendedName>
</protein>
<gene>
    <name evidence="8" type="primary">lepB</name>
    <name evidence="8" type="ORF">GYA27_02005</name>
</gene>
<dbReference type="Proteomes" id="UP000526033">
    <property type="component" value="Unassembled WGS sequence"/>
</dbReference>
<keyword evidence="6" id="KW-0812">Transmembrane</keyword>
<dbReference type="SUPFAM" id="SSF51306">
    <property type="entry name" value="LexA/Signal peptidase"/>
    <property type="match status" value="1"/>
</dbReference>
<dbReference type="Pfam" id="PF10502">
    <property type="entry name" value="Peptidase_S26"/>
    <property type="match status" value="1"/>
</dbReference>
<organism evidence="8 9">
    <name type="scientific">candidate division WWE3 bacterium</name>
    <dbReference type="NCBI Taxonomy" id="2053526"/>
    <lineage>
        <taxon>Bacteria</taxon>
        <taxon>Katanobacteria</taxon>
    </lineage>
</organism>
<dbReference type="GO" id="GO:0006465">
    <property type="term" value="P:signal peptide processing"/>
    <property type="evidence" value="ECO:0007669"/>
    <property type="project" value="InterPro"/>
</dbReference>
<dbReference type="InterPro" id="IPR019533">
    <property type="entry name" value="Peptidase_S26"/>
</dbReference>
<keyword evidence="6" id="KW-1133">Transmembrane helix</keyword>
<feature type="active site" evidence="5">
    <location>
        <position position="80"/>
    </location>
</feature>
<comment type="catalytic activity">
    <reaction evidence="1 6">
        <text>Cleavage of hydrophobic, N-terminal signal or leader sequences from secreted and periplasmic proteins.</text>
        <dbReference type="EC" id="3.4.21.89"/>
    </reaction>
</comment>
<dbReference type="Gene3D" id="2.10.109.10">
    <property type="entry name" value="Umud Fragment, subunit A"/>
    <property type="match status" value="1"/>
</dbReference>
<evidence type="ECO:0000256" key="2">
    <source>
        <dbReference type="ARBA" id="ARBA00009370"/>
    </source>
</evidence>
<dbReference type="GO" id="GO:0016020">
    <property type="term" value="C:membrane"/>
    <property type="evidence" value="ECO:0007669"/>
    <property type="project" value="UniProtKB-SubCell"/>
</dbReference>
<dbReference type="GO" id="GO:0004252">
    <property type="term" value="F:serine-type endopeptidase activity"/>
    <property type="evidence" value="ECO:0007669"/>
    <property type="project" value="InterPro"/>
</dbReference>
<evidence type="ECO:0000256" key="5">
    <source>
        <dbReference type="PIRSR" id="PIRSR600223-1"/>
    </source>
</evidence>
<comment type="caution">
    <text evidence="8">The sequence shown here is derived from an EMBL/GenBank/DDBJ whole genome shotgun (WGS) entry which is preliminary data.</text>
</comment>
<dbReference type="PROSITE" id="PS00761">
    <property type="entry name" value="SPASE_I_3"/>
    <property type="match status" value="1"/>
</dbReference>
<dbReference type="InterPro" id="IPR000223">
    <property type="entry name" value="Pept_S26A_signal_pept_1"/>
</dbReference>
<keyword evidence="4 6" id="KW-0378">Hydrolase</keyword>
<reference evidence="8 9" key="1">
    <citation type="journal article" date="2020" name="Biotechnol. Biofuels">
        <title>New insights from the biogas microbiome by comprehensive genome-resolved metagenomics of nearly 1600 species originating from multiple anaerobic digesters.</title>
        <authorList>
            <person name="Campanaro S."/>
            <person name="Treu L."/>
            <person name="Rodriguez-R L.M."/>
            <person name="Kovalovszki A."/>
            <person name="Ziels R.M."/>
            <person name="Maus I."/>
            <person name="Zhu X."/>
            <person name="Kougias P.G."/>
            <person name="Basile A."/>
            <person name="Luo G."/>
            <person name="Schluter A."/>
            <person name="Konstantinidis K.T."/>
            <person name="Angelidaki I."/>
        </authorList>
    </citation>
    <scope>NUCLEOTIDE SEQUENCE [LARGE SCALE GENOMIC DNA]</scope>
    <source>
        <strain evidence="8">AS27yjCOA_165</strain>
    </source>
</reference>
<sequence length="180" mass="20546">MSIKNVILETVETIVVSIAVISLIYSTIASIEVVLGSSMEPNFHTNERILVEHVTRFYKPFKRGEVVVIRPPDENRHFIKRIIGIPGDVFKIKDCKIQISREGGKFELEEPYLDKTLCTKGGYSIIEGRGIRLNDNEYIVLGDNRPFSVDSRSFGIVAKDRIIGRVIFMFWPLNRIGFTK</sequence>
<evidence type="ECO:0000256" key="1">
    <source>
        <dbReference type="ARBA" id="ARBA00000677"/>
    </source>
</evidence>
<evidence type="ECO:0000256" key="4">
    <source>
        <dbReference type="ARBA" id="ARBA00022801"/>
    </source>
</evidence>
<evidence type="ECO:0000313" key="8">
    <source>
        <dbReference type="EMBL" id="NMB69950.1"/>
    </source>
</evidence>
<accession>A0A7X9DK38</accession>
<proteinExistence type="inferred from homology"/>
<dbReference type="InterPro" id="IPR019758">
    <property type="entry name" value="Pept_S26A_signal_pept_1_CS"/>
</dbReference>
<evidence type="ECO:0000256" key="3">
    <source>
        <dbReference type="ARBA" id="ARBA00013208"/>
    </source>
</evidence>
<evidence type="ECO:0000313" key="9">
    <source>
        <dbReference type="Proteomes" id="UP000526033"/>
    </source>
</evidence>
<keyword evidence="6" id="KW-0472">Membrane</keyword>
<dbReference type="EMBL" id="JAAZNL010000020">
    <property type="protein sequence ID" value="NMB69950.1"/>
    <property type="molecule type" value="Genomic_DNA"/>
</dbReference>
<keyword evidence="6" id="KW-0645">Protease</keyword>
<comment type="subcellular location">
    <subcellularLocation>
        <location evidence="6">Membrane</location>
        <topology evidence="6">Single-pass type II membrane protein</topology>
    </subcellularLocation>
</comment>
<dbReference type="NCBIfam" id="TIGR02227">
    <property type="entry name" value="sigpep_I_bact"/>
    <property type="match status" value="1"/>
</dbReference>
<evidence type="ECO:0000259" key="7">
    <source>
        <dbReference type="Pfam" id="PF10502"/>
    </source>
</evidence>
<dbReference type="InterPro" id="IPR036286">
    <property type="entry name" value="LexA/Signal_pep-like_sf"/>
</dbReference>
<dbReference type="PANTHER" id="PTHR43390:SF1">
    <property type="entry name" value="CHLOROPLAST PROCESSING PEPTIDASE"/>
    <property type="match status" value="1"/>
</dbReference>
<dbReference type="GO" id="GO:0009003">
    <property type="term" value="F:signal peptidase activity"/>
    <property type="evidence" value="ECO:0007669"/>
    <property type="project" value="UniProtKB-EC"/>
</dbReference>
<evidence type="ECO:0000256" key="6">
    <source>
        <dbReference type="RuleBase" id="RU362042"/>
    </source>
</evidence>
<dbReference type="AlphaFoldDB" id="A0A7X9DK38"/>
<feature type="domain" description="Peptidase S26" evidence="7">
    <location>
        <begin position="8"/>
        <end position="171"/>
    </location>
</feature>
<dbReference type="CDD" id="cd06530">
    <property type="entry name" value="S26_SPase_I"/>
    <property type="match status" value="1"/>
</dbReference>
<comment type="similarity">
    <text evidence="2 6">Belongs to the peptidase S26 family.</text>
</comment>
<feature type="transmembrane region" description="Helical" evidence="6">
    <location>
        <begin position="14"/>
        <end position="35"/>
    </location>
</feature>
<name>A0A7X9DK38_UNCKA</name>